<feature type="compositionally biased region" description="Polar residues" evidence="1">
    <location>
        <begin position="142"/>
        <end position="158"/>
    </location>
</feature>
<evidence type="ECO:0000256" key="1">
    <source>
        <dbReference type="SAM" id="MobiDB-lite"/>
    </source>
</evidence>
<proteinExistence type="predicted"/>
<dbReference type="PROSITE" id="PS51257">
    <property type="entry name" value="PROKAR_LIPOPROTEIN"/>
    <property type="match status" value="1"/>
</dbReference>
<name>A0A562HZU9_9GAMM</name>
<keyword evidence="3" id="KW-1185">Reference proteome</keyword>
<sequence>MNKQLMILAATAVSLTGCQNEDSPANTSTPSNSATSAETRAQLSAESTELKAELARLQAADPSVKDVYYGVDEAGNRVLHVVRDQGNEQSQSSIWPLVAGMAAGALIGHMISAGGVNNYARQNPPLRTNSYYSREDERRQRNMATSSYNNSLQQNAQRAATPVTPATGAASSTPVRPQASSAVQPSTGTSTTATQPSSVSLQKQPTSNAAPASKDSTSSSMSTRSSSVFSSSNSSSSRSSSYSGGA</sequence>
<dbReference type="RefSeq" id="WP_170234391.1">
    <property type="nucleotide sequence ID" value="NZ_VLKG01000016.1"/>
</dbReference>
<dbReference type="Proteomes" id="UP000319627">
    <property type="component" value="Unassembled WGS sequence"/>
</dbReference>
<evidence type="ECO:0000313" key="2">
    <source>
        <dbReference type="EMBL" id="TWH63915.1"/>
    </source>
</evidence>
<reference evidence="2 3" key="1">
    <citation type="submission" date="2019-07" db="EMBL/GenBank/DDBJ databases">
        <title>Genomic Encyclopedia of Type Strains, Phase I: the one thousand microbial genomes (KMG-I) project.</title>
        <authorList>
            <person name="Kyrpides N."/>
        </authorList>
    </citation>
    <scope>NUCLEOTIDE SEQUENCE [LARGE SCALE GENOMIC DNA]</scope>
    <source>
        <strain evidence="2 3">DSM 375</strain>
    </source>
</reference>
<dbReference type="EMBL" id="VLKG01000016">
    <property type="protein sequence ID" value="TWH63915.1"/>
    <property type="molecule type" value="Genomic_DNA"/>
</dbReference>
<gene>
    <name evidence="2" type="ORF">LX59_02979</name>
</gene>
<feature type="compositionally biased region" description="Low complexity" evidence="1">
    <location>
        <begin position="23"/>
        <end position="37"/>
    </location>
</feature>
<organism evidence="2 3">
    <name type="scientific">Azomonas agilis</name>
    <dbReference type="NCBI Taxonomy" id="116849"/>
    <lineage>
        <taxon>Bacteria</taxon>
        <taxon>Pseudomonadati</taxon>
        <taxon>Pseudomonadota</taxon>
        <taxon>Gammaproteobacteria</taxon>
        <taxon>Pseudomonadales</taxon>
        <taxon>Pseudomonadaceae</taxon>
        <taxon>Azomonas</taxon>
    </lineage>
</organism>
<comment type="caution">
    <text evidence="2">The sequence shown here is derived from an EMBL/GenBank/DDBJ whole genome shotgun (WGS) entry which is preliminary data.</text>
</comment>
<accession>A0A562HZU9</accession>
<feature type="compositionally biased region" description="Polar residues" evidence="1">
    <location>
        <begin position="178"/>
        <end position="210"/>
    </location>
</feature>
<feature type="compositionally biased region" description="Polar residues" evidence="1">
    <location>
        <begin position="119"/>
        <end position="132"/>
    </location>
</feature>
<feature type="compositionally biased region" description="Low complexity" evidence="1">
    <location>
        <begin position="213"/>
        <end position="246"/>
    </location>
</feature>
<feature type="region of interest" description="Disordered" evidence="1">
    <location>
        <begin position="19"/>
        <end position="45"/>
    </location>
</feature>
<evidence type="ECO:0000313" key="3">
    <source>
        <dbReference type="Proteomes" id="UP000319627"/>
    </source>
</evidence>
<feature type="region of interest" description="Disordered" evidence="1">
    <location>
        <begin position="116"/>
        <end position="246"/>
    </location>
</feature>
<dbReference type="AlphaFoldDB" id="A0A562HZU9"/>
<protein>
    <submittedName>
        <fullName evidence="2">Uncharacterized protein</fullName>
    </submittedName>
</protein>
<feature type="compositionally biased region" description="Low complexity" evidence="1">
    <location>
        <begin position="159"/>
        <end position="175"/>
    </location>
</feature>